<sequence>MSKLNNKINFIKEYWIQVFTKAIDDYARGLTPNPDVMCNREIKFGRLLEKILGSSQNDEGVWMATAVDSTKDQTYYLSTVPEEKLQRTIFPIGHLTKLQVRQIANKANLIIANKAESMGLCFVGEKNKFADFLGEYIDNTPGEIKTIDGHVIGMDSVPGRTMDLKGTKSLSARFLHFSTHPPPNVRPANHVYFHHRWFVYKKDVENNSIIVVPGSTNLLLFSRKLVARDWIWSWNEPPDGIEQGIDLLGQVRYRQVAAVAPGQYVVVWDGNWCLGGGVIEESVDESDEITQNEK</sequence>
<dbReference type="InterPro" id="IPR014729">
    <property type="entry name" value="Rossmann-like_a/b/a_fold"/>
</dbReference>
<evidence type="ECO:0000313" key="2">
    <source>
        <dbReference type="EMBL" id="CAG8546739.1"/>
    </source>
</evidence>
<feature type="domain" description="tRNA-specific 2-thiouridylase MnmA-like C-terminal" evidence="1">
    <location>
        <begin position="255"/>
        <end position="279"/>
    </location>
</feature>
<proteinExistence type="predicted"/>
<dbReference type="Pfam" id="PF03054">
    <property type="entry name" value="tRNA_Me_trans"/>
    <property type="match status" value="1"/>
</dbReference>
<accession>A0A9N9AVY0</accession>
<dbReference type="Pfam" id="PF20258">
    <property type="entry name" value="tRNA_Me_trans_C"/>
    <property type="match status" value="1"/>
</dbReference>
<keyword evidence="3" id="KW-1185">Reference proteome</keyword>
<dbReference type="GO" id="GO:0005739">
    <property type="term" value="C:mitochondrion"/>
    <property type="evidence" value="ECO:0007669"/>
    <property type="project" value="TreeGrafter"/>
</dbReference>
<dbReference type="Gene3D" id="3.40.50.620">
    <property type="entry name" value="HUPs"/>
    <property type="match status" value="1"/>
</dbReference>
<gene>
    <name evidence="2" type="ORF">POCULU_LOCUS4813</name>
</gene>
<evidence type="ECO:0000313" key="3">
    <source>
        <dbReference type="Proteomes" id="UP000789572"/>
    </source>
</evidence>
<dbReference type="SUPFAM" id="SSF52402">
    <property type="entry name" value="Adenine nucleotide alpha hydrolases-like"/>
    <property type="match status" value="1"/>
</dbReference>
<dbReference type="Gene3D" id="2.40.30.10">
    <property type="entry name" value="Translation factors"/>
    <property type="match status" value="1"/>
</dbReference>
<dbReference type="EMBL" id="CAJVPJ010000658">
    <property type="protein sequence ID" value="CAG8546739.1"/>
    <property type="molecule type" value="Genomic_DNA"/>
</dbReference>
<protein>
    <submittedName>
        <fullName evidence="2">4643_t:CDS:1</fullName>
    </submittedName>
</protein>
<dbReference type="InterPro" id="IPR046885">
    <property type="entry name" value="MnmA-like_C"/>
</dbReference>
<dbReference type="PANTHER" id="PTHR11933:SF5">
    <property type="entry name" value="MITOCHONDRIAL TRNA-SPECIFIC 2-THIOURIDYLASE 1"/>
    <property type="match status" value="1"/>
</dbReference>
<dbReference type="OrthoDB" id="3685at2759"/>
<dbReference type="AlphaFoldDB" id="A0A9N9AVY0"/>
<organism evidence="2 3">
    <name type="scientific">Paraglomus occultum</name>
    <dbReference type="NCBI Taxonomy" id="144539"/>
    <lineage>
        <taxon>Eukaryota</taxon>
        <taxon>Fungi</taxon>
        <taxon>Fungi incertae sedis</taxon>
        <taxon>Mucoromycota</taxon>
        <taxon>Glomeromycotina</taxon>
        <taxon>Glomeromycetes</taxon>
        <taxon>Paraglomerales</taxon>
        <taxon>Paraglomeraceae</taxon>
        <taxon>Paraglomus</taxon>
    </lineage>
</organism>
<reference evidence="2" key="1">
    <citation type="submission" date="2021-06" db="EMBL/GenBank/DDBJ databases">
        <authorList>
            <person name="Kallberg Y."/>
            <person name="Tangrot J."/>
            <person name="Rosling A."/>
        </authorList>
    </citation>
    <scope>NUCLEOTIDE SEQUENCE</scope>
    <source>
        <strain evidence="2">IA702</strain>
    </source>
</reference>
<dbReference type="Proteomes" id="UP000789572">
    <property type="component" value="Unassembled WGS sequence"/>
</dbReference>
<evidence type="ECO:0000259" key="1">
    <source>
        <dbReference type="Pfam" id="PF20258"/>
    </source>
</evidence>
<dbReference type="PANTHER" id="PTHR11933">
    <property type="entry name" value="TRNA 5-METHYLAMINOMETHYL-2-THIOURIDYLATE -METHYLTRANSFERASE"/>
    <property type="match status" value="1"/>
</dbReference>
<dbReference type="GO" id="GO:0002143">
    <property type="term" value="P:tRNA wobble position uridine thiolation"/>
    <property type="evidence" value="ECO:0007669"/>
    <property type="project" value="TreeGrafter"/>
</dbReference>
<comment type="caution">
    <text evidence="2">The sequence shown here is derived from an EMBL/GenBank/DDBJ whole genome shotgun (WGS) entry which is preliminary data.</text>
</comment>
<name>A0A9N9AVY0_9GLOM</name>